<proteinExistence type="predicted"/>
<name>A0A9D2SV25_9FIRM</name>
<dbReference type="EMBL" id="DWWM01000024">
    <property type="protein sequence ID" value="HJC36267.1"/>
    <property type="molecule type" value="Genomic_DNA"/>
</dbReference>
<feature type="non-terminal residue" evidence="1">
    <location>
        <position position="116"/>
    </location>
</feature>
<gene>
    <name evidence="1" type="ORF">H9702_03965</name>
</gene>
<reference evidence="1" key="2">
    <citation type="submission" date="2021-04" db="EMBL/GenBank/DDBJ databases">
        <authorList>
            <person name="Gilroy R."/>
        </authorList>
    </citation>
    <scope>NUCLEOTIDE SEQUENCE</scope>
    <source>
        <strain evidence="1">CHK187-11901</strain>
    </source>
</reference>
<evidence type="ECO:0000313" key="1">
    <source>
        <dbReference type="EMBL" id="HJC36267.1"/>
    </source>
</evidence>
<evidence type="ECO:0000313" key="2">
    <source>
        <dbReference type="Proteomes" id="UP000823896"/>
    </source>
</evidence>
<dbReference type="AlphaFoldDB" id="A0A9D2SV25"/>
<organism evidence="1 2">
    <name type="scientific">Candidatus Merdibacter merdavium</name>
    <dbReference type="NCBI Taxonomy" id="2838692"/>
    <lineage>
        <taxon>Bacteria</taxon>
        <taxon>Bacillati</taxon>
        <taxon>Bacillota</taxon>
        <taxon>Erysipelotrichia</taxon>
        <taxon>Erysipelotrichales</taxon>
        <taxon>Erysipelotrichaceae</taxon>
        <taxon>Merdibacter</taxon>
    </lineage>
</organism>
<comment type="caution">
    <text evidence="1">The sequence shown here is derived from an EMBL/GenBank/DDBJ whole genome shotgun (WGS) entry which is preliminary data.</text>
</comment>
<protein>
    <submittedName>
        <fullName evidence="1">Uncharacterized protein</fullName>
    </submittedName>
</protein>
<reference evidence="1" key="1">
    <citation type="journal article" date="2021" name="PeerJ">
        <title>Extensive microbial diversity within the chicken gut microbiome revealed by metagenomics and culture.</title>
        <authorList>
            <person name="Gilroy R."/>
            <person name="Ravi A."/>
            <person name="Getino M."/>
            <person name="Pursley I."/>
            <person name="Horton D.L."/>
            <person name="Alikhan N.F."/>
            <person name="Baker D."/>
            <person name="Gharbi K."/>
            <person name="Hall N."/>
            <person name="Watson M."/>
            <person name="Adriaenssens E.M."/>
            <person name="Foster-Nyarko E."/>
            <person name="Jarju S."/>
            <person name="Secka A."/>
            <person name="Antonio M."/>
            <person name="Oren A."/>
            <person name="Chaudhuri R.R."/>
            <person name="La Ragione R."/>
            <person name="Hildebrand F."/>
            <person name="Pallen M.J."/>
        </authorList>
    </citation>
    <scope>NUCLEOTIDE SEQUENCE</scope>
    <source>
        <strain evidence="1">CHK187-11901</strain>
    </source>
</reference>
<dbReference type="Proteomes" id="UP000823896">
    <property type="component" value="Unassembled WGS sequence"/>
</dbReference>
<accession>A0A9D2SV25</accession>
<sequence length="116" mass="13096">METSLARTINNNFDHIRYDAVCKQLLSDKHILAWIIKDHVSECHGMTIEEIIHCIEGDPEASKQAVFPEESNAPMIIGRNTVDFSSFEGIVTYDLLFTVTIPSNEKPVHLIIDIEA</sequence>